<dbReference type="InterPro" id="IPR013762">
    <property type="entry name" value="Integrase-like_cat_sf"/>
</dbReference>
<dbReference type="Proteomes" id="UP000466683">
    <property type="component" value="Chromosome"/>
</dbReference>
<feature type="domain" description="Core-binding (CB)" evidence="7">
    <location>
        <begin position="85"/>
        <end position="172"/>
    </location>
</feature>
<evidence type="ECO:0000313" key="10">
    <source>
        <dbReference type="Proteomes" id="UP000466683"/>
    </source>
</evidence>
<reference evidence="8 10" key="1">
    <citation type="journal article" date="2019" name="Emerg. Microbes Infect.">
        <title>Comprehensive subspecies identification of 175 nontuberculous mycobacteria species based on 7547 genomic profiles.</title>
        <authorList>
            <person name="Matsumoto Y."/>
            <person name="Kinjo T."/>
            <person name="Motooka D."/>
            <person name="Nabeya D."/>
            <person name="Jung N."/>
            <person name="Uechi K."/>
            <person name="Horii T."/>
            <person name="Iida T."/>
            <person name="Fujita J."/>
            <person name="Nakamura S."/>
        </authorList>
    </citation>
    <scope>NUCLEOTIDE SEQUENCE [LARGE SCALE GENOMIC DNA]</scope>
    <source>
        <strain evidence="8 10">JCM 15653</strain>
    </source>
</reference>
<dbReference type="PANTHER" id="PTHR30349">
    <property type="entry name" value="PHAGE INTEGRASE-RELATED"/>
    <property type="match status" value="1"/>
</dbReference>
<dbReference type="Gene3D" id="1.10.443.10">
    <property type="entry name" value="Intergrase catalytic core"/>
    <property type="match status" value="1"/>
</dbReference>
<evidence type="ECO:0000256" key="3">
    <source>
        <dbReference type="ARBA" id="ARBA00023172"/>
    </source>
</evidence>
<dbReference type="InterPro" id="IPR044068">
    <property type="entry name" value="CB"/>
</dbReference>
<dbReference type="GO" id="GO:0006310">
    <property type="term" value="P:DNA recombination"/>
    <property type="evidence" value="ECO:0007669"/>
    <property type="project" value="UniProtKB-KW"/>
</dbReference>
<gene>
    <name evidence="9" type="ORF">H5U98_28540</name>
    <name evidence="8" type="ORF">MBOE_06500</name>
</gene>
<evidence type="ECO:0000313" key="8">
    <source>
        <dbReference type="EMBL" id="BBX89001.1"/>
    </source>
</evidence>
<dbReference type="EMBL" id="CP060016">
    <property type="protein sequence ID" value="UNB99366.1"/>
    <property type="molecule type" value="Genomic_DNA"/>
</dbReference>
<evidence type="ECO:0000259" key="7">
    <source>
        <dbReference type="PROSITE" id="PS51900"/>
    </source>
</evidence>
<dbReference type="AlphaFoldDB" id="A0AAX2ZVY0"/>
<dbReference type="CDD" id="cd01189">
    <property type="entry name" value="INT_ICEBs1_C_like"/>
    <property type="match status" value="1"/>
</dbReference>
<dbReference type="Proteomes" id="UP001162885">
    <property type="component" value="Chromosome"/>
</dbReference>
<evidence type="ECO:0000259" key="6">
    <source>
        <dbReference type="PROSITE" id="PS51898"/>
    </source>
</evidence>
<evidence type="ECO:0000256" key="2">
    <source>
        <dbReference type="ARBA" id="ARBA00023125"/>
    </source>
</evidence>
<keyword evidence="2 4" id="KW-0238">DNA-binding</keyword>
<feature type="domain" description="Tyr recombinase" evidence="6">
    <location>
        <begin position="193"/>
        <end position="388"/>
    </location>
</feature>
<dbReference type="InterPro" id="IPR002104">
    <property type="entry name" value="Integrase_catalytic"/>
</dbReference>
<protein>
    <submittedName>
        <fullName evidence="8">Prophage phiRv2 integrase</fullName>
    </submittedName>
    <submittedName>
        <fullName evidence="9">Site-specific integrase</fullName>
    </submittedName>
</protein>
<evidence type="ECO:0000256" key="1">
    <source>
        <dbReference type="ARBA" id="ARBA00008857"/>
    </source>
</evidence>
<keyword evidence="3" id="KW-0233">DNA recombination</keyword>
<sequence length="414" mass="45332">MQRRNRRSGVEDRWTKTTRAADGSTQTVPSAAYGKGKRWRARYVDTDGREVAKGFARKVDAAEWLEGVTSTIVTGTYVAPGAGSVTVGQMREQWLKHQAHVKDSTKAARASAWTVHVQDRWQDVAVVDVQTSAVRAWVDEMHRPQDDGGSGAEAATIENALGVLRMVLALAVEDRRIPRNPCDGVKAPRRKHSVRAYLTHRQVAELAAAMARDALVVRFLAYTGLRYGEMAALKVQSFDMLRRRVNIRESVTEVSGKLVWSTPKNHERRSVPFPKFLVADLAARMEGKGREDLVFSAPAGGVLRIATFRTRVFNKAVDQLRGLGDDGEPTTDWPRPTLHDLRHTAASLAISAGANVKAVQTMLGHKSAALTLDTYADLFPDDLEAVADAFDAAVEALAKTTADALRTETGSGPR</sequence>
<evidence type="ECO:0000256" key="5">
    <source>
        <dbReference type="SAM" id="MobiDB-lite"/>
    </source>
</evidence>
<accession>A0AAX2ZVY0</accession>
<dbReference type="InterPro" id="IPR010998">
    <property type="entry name" value="Integrase_recombinase_N"/>
</dbReference>
<feature type="region of interest" description="Disordered" evidence="5">
    <location>
        <begin position="1"/>
        <end position="29"/>
    </location>
</feature>
<dbReference type="PROSITE" id="PS51900">
    <property type="entry name" value="CB"/>
    <property type="match status" value="1"/>
</dbReference>
<name>A0AAX2ZVY0_9MYCO</name>
<reference evidence="9 11" key="3">
    <citation type="journal article" date="2022" name="BMC Genomics">
        <title>Comparative genome analysis of mycobacteria focusing on tRNA and non-coding RNA.</title>
        <authorList>
            <person name="Behra P.R.K."/>
            <person name="Pettersson B.M.F."/>
            <person name="Ramesh M."/>
            <person name="Das S."/>
            <person name="Dasgupta S."/>
            <person name="Kirsebom L.A."/>
        </authorList>
    </citation>
    <scope>NUCLEOTIDE SEQUENCE [LARGE SCALE GENOMIC DNA]</scope>
    <source>
        <strain evidence="9 11">DSM 44677</strain>
    </source>
</reference>
<reference evidence="8" key="2">
    <citation type="submission" date="2020-02" db="EMBL/GenBank/DDBJ databases">
        <authorList>
            <person name="Matsumoto Y."/>
            <person name="Kinjo T."/>
            <person name="Motooka D."/>
            <person name="Nabeya D."/>
            <person name="Jung N."/>
            <person name="Uechi K."/>
            <person name="Horii T."/>
            <person name="Iida T."/>
            <person name="Fujita J."/>
            <person name="Nakamura S."/>
        </authorList>
    </citation>
    <scope>NUCLEOTIDE SEQUENCE</scope>
    <source>
        <strain evidence="8">JCM 15653</strain>
    </source>
</reference>
<dbReference type="Pfam" id="PF00589">
    <property type="entry name" value="Phage_integrase"/>
    <property type="match status" value="1"/>
</dbReference>
<evidence type="ECO:0000313" key="9">
    <source>
        <dbReference type="EMBL" id="UNB99366.1"/>
    </source>
</evidence>
<dbReference type="GO" id="GO:0003677">
    <property type="term" value="F:DNA binding"/>
    <property type="evidence" value="ECO:0007669"/>
    <property type="project" value="UniProtKB-UniRule"/>
</dbReference>
<dbReference type="InterPro" id="IPR050090">
    <property type="entry name" value="Tyrosine_recombinase_XerCD"/>
</dbReference>
<dbReference type="GO" id="GO:0015074">
    <property type="term" value="P:DNA integration"/>
    <property type="evidence" value="ECO:0007669"/>
    <property type="project" value="InterPro"/>
</dbReference>
<dbReference type="Gene3D" id="1.10.150.130">
    <property type="match status" value="1"/>
</dbReference>
<comment type="similarity">
    <text evidence="1">Belongs to the 'phage' integrase family.</text>
</comment>
<keyword evidence="10" id="KW-1185">Reference proteome</keyword>
<proteinExistence type="inferred from homology"/>
<dbReference type="PROSITE" id="PS51898">
    <property type="entry name" value="TYR_RECOMBINASE"/>
    <property type="match status" value="1"/>
</dbReference>
<evidence type="ECO:0000256" key="4">
    <source>
        <dbReference type="PROSITE-ProRule" id="PRU01248"/>
    </source>
</evidence>
<dbReference type="EMBL" id="AP022579">
    <property type="protein sequence ID" value="BBX89001.1"/>
    <property type="molecule type" value="Genomic_DNA"/>
</dbReference>
<evidence type="ECO:0000313" key="11">
    <source>
        <dbReference type="Proteomes" id="UP001162885"/>
    </source>
</evidence>
<dbReference type="PANTHER" id="PTHR30349:SF64">
    <property type="entry name" value="PROPHAGE INTEGRASE INTD-RELATED"/>
    <property type="match status" value="1"/>
</dbReference>
<organism evidence="9 11">
    <name type="scientific">Mycolicibacterium boenickei</name>
    <dbReference type="NCBI Taxonomy" id="146017"/>
    <lineage>
        <taxon>Bacteria</taxon>
        <taxon>Bacillati</taxon>
        <taxon>Actinomycetota</taxon>
        <taxon>Actinomycetes</taxon>
        <taxon>Mycobacteriales</taxon>
        <taxon>Mycobacteriaceae</taxon>
        <taxon>Mycolicibacterium</taxon>
    </lineage>
</organism>
<dbReference type="InterPro" id="IPR011010">
    <property type="entry name" value="DNA_brk_join_enz"/>
</dbReference>
<dbReference type="SUPFAM" id="SSF56349">
    <property type="entry name" value="DNA breaking-rejoining enzymes"/>
    <property type="match status" value="1"/>
</dbReference>